<comment type="cofactor">
    <cofactor evidence="2">
        <name>FAD</name>
        <dbReference type="ChEBI" id="CHEBI:57692"/>
    </cofactor>
</comment>
<evidence type="ECO:0000256" key="5">
    <source>
        <dbReference type="ARBA" id="ARBA00022714"/>
    </source>
</evidence>
<dbReference type="Proteomes" id="UP000239576">
    <property type="component" value="Unassembled WGS sequence"/>
</dbReference>
<evidence type="ECO:0000256" key="3">
    <source>
        <dbReference type="ARBA" id="ARBA00006849"/>
    </source>
</evidence>
<dbReference type="Gene3D" id="3.90.1170.50">
    <property type="entry name" value="Aldehyde oxidase/xanthine dehydrogenase, a/b hammerhead"/>
    <property type="match status" value="1"/>
</dbReference>
<reference evidence="15" key="1">
    <citation type="submission" date="2018-02" db="EMBL/GenBank/DDBJ databases">
        <authorList>
            <person name="Moore K."/>
            <person name="Momper L."/>
        </authorList>
    </citation>
    <scope>NUCLEOTIDE SEQUENCE [LARGE SCALE GENOMIC DNA]</scope>
    <source>
        <strain evidence="15">ULC18</strain>
    </source>
</reference>
<evidence type="ECO:0000256" key="6">
    <source>
        <dbReference type="ARBA" id="ARBA00022723"/>
    </source>
</evidence>
<dbReference type="InterPro" id="IPR036856">
    <property type="entry name" value="Ald_Oxase/Xan_DH_a/b_sf"/>
</dbReference>
<protein>
    <submittedName>
        <fullName evidence="14">Xanthine dehydrogenase molybdopterin binding subunit</fullName>
    </submittedName>
</protein>
<dbReference type="Gene3D" id="3.30.365.10">
    <property type="entry name" value="Aldehyde oxidase/xanthine dehydrogenase, molybdopterin binding domain"/>
    <property type="match status" value="4"/>
</dbReference>
<evidence type="ECO:0000256" key="1">
    <source>
        <dbReference type="ARBA" id="ARBA00001924"/>
    </source>
</evidence>
<evidence type="ECO:0000256" key="7">
    <source>
        <dbReference type="ARBA" id="ARBA00022827"/>
    </source>
</evidence>
<dbReference type="Pfam" id="PF02738">
    <property type="entry name" value="MoCoBD_1"/>
    <property type="match status" value="1"/>
</dbReference>
<feature type="domain" description="Aldehyde oxidase/xanthine dehydrogenase a/b hammerhead" evidence="13">
    <location>
        <begin position="18"/>
        <end position="125"/>
    </location>
</feature>
<keyword evidence="7" id="KW-0274">FAD</keyword>
<dbReference type="GO" id="GO:0051537">
    <property type="term" value="F:2 iron, 2 sulfur cluster binding"/>
    <property type="evidence" value="ECO:0007669"/>
    <property type="project" value="UniProtKB-KW"/>
</dbReference>
<dbReference type="FunFam" id="3.30.365.10:FF:000002">
    <property type="entry name" value="Xanthine dehydrogenase oxidase"/>
    <property type="match status" value="1"/>
</dbReference>
<evidence type="ECO:0000313" key="15">
    <source>
        <dbReference type="Proteomes" id="UP000239576"/>
    </source>
</evidence>
<reference evidence="14 15" key="2">
    <citation type="submission" date="2018-03" db="EMBL/GenBank/DDBJ databases">
        <title>The ancient ancestry and fast evolution of plastids.</title>
        <authorList>
            <person name="Moore K.R."/>
            <person name="Magnabosco C."/>
            <person name="Momper L."/>
            <person name="Gold D.A."/>
            <person name="Bosak T."/>
            <person name="Fournier G.P."/>
        </authorList>
    </citation>
    <scope>NUCLEOTIDE SEQUENCE [LARGE SCALE GENOMIC DNA]</scope>
    <source>
        <strain evidence="14 15">ULC18</strain>
    </source>
</reference>
<dbReference type="FunFam" id="3.30.365.10:FF:000003">
    <property type="entry name" value="Aldehyde oxidase 1"/>
    <property type="match status" value="1"/>
</dbReference>
<dbReference type="PANTHER" id="PTHR45444:SF3">
    <property type="entry name" value="XANTHINE DEHYDROGENASE"/>
    <property type="match status" value="1"/>
</dbReference>
<dbReference type="InterPro" id="IPR046867">
    <property type="entry name" value="AldOxase/xan_DH_MoCoBD2"/>
</dbReference>
<dbReference type="InterPro" id="IPR008274">
    <property type="entry name" value="AldOxase/xan_DH_MoCoBD1"/>
</dbReference>
<dbReference type="NCBIfam" id="TIGR02965">
    <property type="entry name" value="xanthine_xdhB"/>
    <property type="match status" value="1"/>
</dbReference>
<comment type="caution">
    <text evidence="14">The sequence shown here is derived from an EMBL/GenBank/DDBJ whole genome shotgun (WGS) entry which is preliminary data.</text>
</comment>
<keyword evidence="9" id="KW-0408">Iron</keyword>
<dbReference type="InterPro" id="IPR037165">
    <property type="entry name" value="AldOxase/xan_DH_Mopterin-bd_sf"/>
</dbReference>
<dbReference type="OrthoDB" id="9759099at2"/>
<dbReference type="AlphaFoldDB" id="A0A2T1EI92"/>
<dbReference type="InterPro" id="IPR016208">
    <property type="entry name" value="Ald_Oxase/xanthine_DH-like"/>
</dbReference>
<dbReference type="GO" id="GO:0005506">
    <property type="term" value="F:iron ion binding"/>
    <property type="evidence" value="ECO:0007669"/>
    <property type="project" value="InterPro"/>
</dbReference>
<proteinExistence type="inferred from homology"/>
<keyword evidence="6" id="KW-0479">Metal-binding</keyword>
<accession>A0A2T1EI92</accession>
<keyword evidence="10" id="KW-0411">Iron-sulfur</keyword>
<evidence type="ECO:0000256" key="9">
    <source>
        <dbReference type="ARBA" id="ARBA00023004"/>
    </source>
</evidence>
<comment type="similarity">
    <text evidence="3">Belongs to the xanthine dehydrogenase family.</text>
</comment>
<comment type="cofactor">
    <cofactor evidence="12">
        <name>Mo-molybdopterin cytosine dinucleotide</name>
        <dbReference type="ChEBI" id="CHEBI:71308"/>
    </cofactor>
</comment>
<dbReference type="SUPFAM" id="SSF54665">
    <property type="entry name" value="CO dehydrogenase molybdoprotein N-domain-like"/>
    <property type="match status" value="1"/>
</dbReference>
<evidence type="ECO:0000256" key="8">
    <source>
        <dbReference type="ARBA" id="ARBA00023002"/>
    </source>
</evidence>
<dbReference type="SMART" id="SM01008">
    <property type="entry name" value="Ald_Xan_dh_C"/>
    <property type="match status" value="1"/>
</dbReference>
<dbReference type="GO" id="GO:0016491">
    <property type="term" value="F:oxidoreductase activity"/>
    <property type="evidence" value="ECO:0007669"/>
    <property type="project" value="UniProtKB-KW"/>
</dbReference>
<dbReference type="GO" id="GO:0030151">
    <property type="term" value="F:molybdenum ion binding"/>
    <property type="evidence" value="ECO:0007669"/>
    <property type="project" value="InterPro"/>
</dbReference>
<organism evidence="14 15">
    <name type="scientific">Stenomitos frigidus ULC18</name>
    <dbReference type="NCBI Taxonomy" id="2107698"/>
    <lineage>
        <taxon>Bacteria</taxon>
        <taxon>Bacillati</taxon>
        <taxon>Cyanobacteriota</taxon>
        <taxon>Cyanophyceae</taxon>
        <taxon>Leptolyngbyales</taxon>
        <taxon>Leptolyngbyaceae</taxon>
        <taxon>Stenomitos</taxon>
    </lineage>
</organism>
<keyword evidence="5" id="KW-0001">2Fe-2S</keyword>
<comment type="cofactor">
    <cofactor evidence="11">
        <name>[2Fe-2S] cluster</name>
        <dbReference type="ChEBI" id="CHEBI:190135"/>
    </cofactor>
</comment>
<sequence>MNAVGKPSKHESAVHHVSGNAVYTDDQRQPVGMLSVYPVVAPYAKAQITGIDISGPTAVEGVVTVLTAADVPGTNDTGVIVQDEVLFPTEAVSYYGQAIVWVVGETEEAARLGAEKVVVTYEALEPLLSIKAAIAAESFHNQPQVMRQGDPSVAFAQAERSLEGEIEMNGQDHFYLETQASWVIPDGEGHYQVYASTQHPSETQVIVARILGVSVNQVVVTCLRMGGGFGGKESQANPYASVAAIAARKTGRPVRVKLKRSHDMTLTGKRHGFLGQYKVGFTNEGQITALDVALYADGGWSLDLSPPVLLRAMLHVDNAYYIPDIKVTGRIAKTNKVSNTAFRGFGGPQGMIVIEEIVDRIARALKLPPDAVRKRNFYRGTGETNTTHYGQELYDNRLDRVWQEAKENARFVERQAAIADFNRTHPYIKRGLAITPVKFGISFNKTQYNQAGALVLIYTDGSIQLNHGGTEMGQGLHTKMLQVASRALGVSLDRFRLMPTSTDKVPNTSATAASSGSDLNGQAVKDACETLKARLASVAARMLNLDASEDLVFEDEWVFCKTYPKDRIPFVDVVKQAYDDRVSLSATGYYRTPHIYWDAVTGKGRPFYYFAYGAAVSEVEVDGFTGTFKLRQVDVVHDVGESLNPLVDRGQIEGAFVQGMGWLTMEELVWDAQGRLRTDAPSTYKIPTISEIPEHFNVELLTRAAQDGVIYGSKAVGEPPFMLAMSVREAIREAVAAFGNATEVTLAAPATPEATLWAIEQVRSASTQPFAVPDPQLSTIETI</sequence>
<evidence type="ECO:0000256" key="12">
    <source>
        <dbReference type="ARBA" id="ARBA00053029"/>
    </source>
</evidence>
<evidence type="ECO:0000256" key="11">
    <source>
        <dbReference type="ARBA" id="ARBA00034078"/>
    </source>
</evidence>
<evidence type="ECO:0000313" key="14">
    <source>
        <dbReference type="EMBL" id="PSB32477.1"/>
    </source>
</evidence>
<dbReference type="InterPro" id="IPR014309">
    <property type="entry name" value="Xanthine_DH_Mopterin-bd_su"/>
</dbReference>
<keyword evidence="15" id="KW-1185">Reference proteome</keyword>
<evidence type="ECO:0000259" key="13">
    <source>
        <dbReference type="SMART" id="SM01008"/>
    </source>
</evidence>
<dbReference type="RefSeq" id="WP_106255340.1">
    <property type="nucleotide sequence ID" value="NZ_CAWNSW010000015.1"/>
</dbReference>
<dbReference type="EMBL" id="PVWK01000027">
    <property type="protein sequence ID" value="PSB32477.1"/>
    <property type="molecule type" value="Genomic_DNA"/>
</dbReference>
<dbReference type="Pfam" id="PF01315">
    <property type="entry name" value="Ald_Xan_dh_C"/>
    <property type="match status" value="1"/>
</dbReference>
<gene>
    <name evidence="14" type="primary">xdhB</name>
    <name evidence="14" type="ORF">C7B82_05655</name>
</gene>
<evidence type="ECO:0000256" key="10">
    <source>
        <dbReference type="ARBA" id="ARBA00023014"/>
    </source>
</evidence>
<dbReference type="Pfam" id="PF20256">
    <property type="entry name" value="MoCoBD_2"/>
    <property type="match status" value="1"/>
</dbReference>
<evidence type="ECO:0000256" key="4">
    <source>
        <dbReference type="ARBA" id="ARBA00022630"/>
    </source>
</evidence>
<dbReference type="SUPFAM" id="SSF56003">
    <property type="entry name" value="Molybdenum cofactor-binding domain"/>
    <property type="match status" value="1"/>
</dbReference>
<keyword evidence="8" id="KW-0560">Oxidoreductase</keyword>
<dbReference type="InterPro" id="IPR000674">
    <property type="entry name" value="Ald_Oxase/Xan_DH_a/b"/>
</dbReference>
<comment type="cofactor">
    <cofactor evidence="1">
        <name>Mo-molybdopterin</name>
        <dbReference type="ChEBI" id="CHEBI:71302"/>
    </cofactor>
</comment>
<name>A0A2T1EI92_9CYAN</name>
<keyword evidence="4" id="KW-0285">Flavoprotein</keyword>
<evidence type="ECO:0000256" key="2">
    <source>
        <dbReference type="ARBA" id="ARBA00001974"/>
    </source>
</evidence>
<dbReference type="FunFam" id="3.30.365.10:FF:000001">
    <property type="entry name" value="Xanthine dehydrogenase oxidase"/>
    <property type="match status" value="1"/>
</dbReference>
<dbReference type="PANTHER" id="PTHR45444">
    <property type="entry name" value="XANTHINE DEHYDROGENASE"/>
    <property type="match status" value="1"/>
</dbReference>